<dbReference type="KEGG" id="ccho:CCHOA_09745"/>
<dbReference type="Proteomes" id="UP000269019">
    <property type="component" value="Chromosome"/>
</dbReference>
<keyword evidence="2" id="KW-1185">Reference proteome</keyword>
<accession>A0A3G6J973</accession>
<evidence type="ECO:0000313" key="1">
    <source>
        <dbReference type="EMBL" id="AZA14332.1"/>
    </source>
</evidence>
<sequence>MMESRTIRPPEPTETVPVNELPAGFAALREIKTMSNQNQALSQSKADTDLAAAAEAVFQFWRDDYLNGRDFSSYFPKSVTTQQSSEPFDRNTFIHPKDVTTLREWEENKTHPDAKLSVLQRWVNGYMKQEIPEGADLYPTVPQPFMGDIRNPRVLLVTMNPGFHEFADWAMGRQVADLPHDSKKQMEKVRNLFGFSEGAQEEHVRRLCRDAWIDAQDQLLDHIRGGKVFIPWKRDDNDEDFDFQLPPPLCCHGKDDFAPWGKKRSGASKKFPDSLESYENGNWHTFYFRPEEYSDTPNGQFRRVRPCINKSLSGSESSSTHIAQIELCAYASVEGKNLSMLWKHSTPSGEASLQEALAASAESMLPSQRVMMEYLATFLRTAAERKAIVIFRSSVLNGDGLPWLRKRLVDEDRAFMHKGREFRLNFGDSLRTVPLKSNEKTKAADRLTPERLQKLLSDS</sequence>
<gene>
    <name evidence="1" type="ORF">CCHOA_09745</name>
</gene>
<dbReference type="OrthoDB" id="4390171at2"/>
<reference evidence="1 2" key="1">
    <citation type="submission" date="2018-11" db="EMBL/GenBank/DDBJ databases">
        <authorList>
            <person name="Kleinhagauer T."/>
            <person name="Glaeser S.P."/>
            <person name="Spergser J."/>
            <person name="Ruckert C."/>
            <person name="Kaempfer P."/>
            <person name="Busse H.-J."/>
        </authorList>
    </citation>
    <scope>NUCLEOTIDE SEQUENCE [LARGE SCALE GENOMIC DNA]</scope>
    <source>
        <strain evidence="1 2">200CH</strain>
    </source>
</reference>
<dbReference type="EMBL" id="CP033896">
    <property type="protein sequence ID" value="AZA14332.1"/>
    <property type="molecule type" value="Genomic_DNA"/>
</dbReference>
<proteinExistence type="predicted"/>
<dbReference type="AlphaFoldDB" id="A0A3G6J973"/>
<dbReference type="RefSeq" id="WP_123929541.1">
    <property type="nucleotide sequence ID" value="NZ_CP033896.1"/>
</dbReference>
<protein>
    <submittedName>
        <fullName evidence="1">Uncharacterized protein</fullName>
    </submittedName>
</protein>
<organism evidence="1 2">
    <name type="scientific">Corynebacterium choanae</name>
    <dbReference type="NCBI Taxonomy" id="1862358"/>
    <lineage>
        <taxon>Bacteria</taxon>
        <taxon>Bacillati</taxon>
        <taxon>Actinomycetota</taxon>
        <taxon>Actinomycetes</taxon>
        <taxon>Mycobacteriales</taxon>
        <taxon>Corynebacteriaceae</taxon>
        <taxon>Corynebacterium</taxon>
    </lineage>
</organism>
<evidence type="ECO:0000313" key="2">
    <source>
        <dbReference type="Proteomes" id="UP000269019"/>
    </source>
</evidence>
<name>A0A3G6J973_9CORY</name>